<evidence type="ECO:0000313" key="2">
    <source>
        <dbReference type="Proteomes" id="UP000186997"/>
    </source>
</evidence>
<name>A0A1R3WGD5_9RHOB</name>
<gene>
    <name evidence="1" type="ORF">SAMN05421665_0514</name>
</gene>
<dbReference type="Proteomes" id="UP000186997">
    <property type="component" value="Unassembled WGS sequence"/>
</dbReference>
<accession>A0A1R3WGD5</accession>
<reference evidence="2" key="1">
    <citation type="submission" date="2017-01" db="EMBL/GenBank/DDBJ databases">
        <authorList>
            <person name="Varghese N."/>
            <person name="Submissions S."/>
        </authorList>
    </citation>
    <scope>NUCLEOTIDE SEQUENCE [LARGE SCALE GENOMIC DNA]</scope>
    <source>
        <strain evidence="2">DSM 29591</strain>
    </source>
</reference>
<evidence type="ECO:0000313" key="1">
    <source>
        <dbReference type="EMBL" id="SIT77179.1"/>
    </source>
</evidence>
<organism evidence="1 2">
    <name type="scientific">Yoonia rosea</name>
    <dbReference type="NCBI Taxonomy" id="287098"/>
    <lineage>
        <taxon>Bacteria</taxon>
        <taxon>Pseudomonadati</taxon>
        <taxon>Pseudomonadota</taxon>
        <taxon>Alphaproteobacteria</taxon>
        <taxon>Rhodobacterales</taxon>
        <taxon>Paracoccaceae</taxon>
        <taxon>Yoonia</taxon>
    </lineage>
</organism>
<protein>
    <submittedName>
        <fullName evidence="1">Uncharacterized protein</fullName>
    </submittedName>
</protein>
<proteinExistence type="predicted"/>
<keyword evidence="2" id="KW-1185">Reference proteome</keyword>
<dbReference type="EMBL" id="FTPR01000001">
    <property type="protein sequence ID" value="SIT77179.1"/>
    <property type="molecule type" value="Genomic_DNA"/>
</dbReference>
<sequence length="107" mass="12439">MIKIETKEGPIFAEAEIRNIPINPVRPPLMEHVDPIRRWQDDAERVWANQPWIVSTSDGYRVFCIRPTETKPKLWGVFETLRAAIWYVLDAPEPTATTSWSDSDLNF</sequence>
<dbReference type="AlphaFoldDB" id="A0A1R3WGD5"/>